<evidence type="ECO:0000313" key="2">
    <source>
        <dbReference type="EMBL" id="KAF5338162.1"/>
    </source>
</evidence>
<accession>A0A8H5CAC6</accession>
<evidence type="ECO:0000256" key="1">
    <source>
        <dbReference type="SAM" id="Phobius"/>
    </source>
</evidence>
<proteinExistence type="predicted"/>
<protein>
    <submittedName>
        <fullName evidence="2">Uncharacterized protein</fullName>
    </submittedName>
</protein>
<comment type="caution">
    <text evidence="2">The sequence shown here is derived from an EMBL/GenBank/DDBJ whole genome shotgun (WGS) entry which is preliminary data.</text>
</comment>
<sequence length="150" mass="16729">MIMGHSEYHPTHHHLFHKVFFNCPMSTLPDLVDISTIASQFDTYAPNTVCRAISLAVAIVSSGLILLGCRYPCLTLVSLERSFNKARDALGRCRDEEIPAVVWGSHELDLWSPIPIPIPATSSISILIFSIISLVRVGRFQLENQIIEMP</sequence>
<gene>
    <name evidence="2" type="ORF">D9758_014728</name>
</gene>
<keyword evidence="1" id="KW-0472">Membrane</keyword>
<keyword evidence="1" id="KW-0812">Transmembrane</keyword>
<organism evidence="2 3">
    <name type="scientific">Tetrapyrgos nigripes</name>
    <dbReference type="NCBI Taxonomy" id="182062"/>
    <lineage>
        <taxon>Eukaryota</taxon>
        <taxon>Fungi</taxon>
        <taxon>Dikarya</taxon>
        <taxon>Basidiomycota</taxon>
        <taxon>Agaricomycotina</taxon>
        <taxon>Agaricomycetes</taxon>
        <taxon>Agaricomycetidae</taxon>
        <taxon>Agaricales</taxon>
        <taxon>Marasmiineae</taxon>
        <taxon>Marasmiaceae</taxon>
        <taxon>Tetrapyrgos</taxon>
    </lineage>
</organism>
<dbReference type="Proteomes" id="UP000559256">
    <property type="component" value="Unassembled WGS sequence"/>
</dbReference>
<reference evidence="2 3" key="1">
    <citation type="journal article" date="2020" name="ISME J.">
        <title>Uncovering the hidden diversity of litter-decomposition mechanisms in mushroom-forming fungi.</title>
        <authorList>
            <person name="Floudas D."/>
            <person name="Bentzer J."/>
            <person name="Ahren D."/>
            <person name="Johansson T."/>
            <person name="Persson P."/>
            <person name="Tunlid A."/>
        </authorList>
    </citation>
    <scope>NUCLEOTIDE SEQUENCE [LARGE SCALE GENOMIC DNA]</scope>
    <source>
        <strain evidence="2 3">CBS 291.85</strain>
    </source>
</reference>
<dbReference type="AlphaFoldDB" id="A0A8H5CAC6"/>
<keyword evidence="1" id="KW-1133">Transmembrane helix</keyword>
<dbReference type="EMBL" id="JAACJM010000199">
    <property type="protein sequence ID" value="KAF5338162.1"/>
    <property type="molecule type" value="Genomic_DNA"/>
</dbReference>
<keyword evidence="3" id="KW-1185">Reference proteome</keyword>
<evidence type="ECO:0000313" key="3">
    <source>
        <dbReference type="Proteomes" id="UP000559256"/>
    </source>
</evidence>
<feature type="transmembrane region" description="Helical" evidence="1">
    <location>
        <begin position="49"/>
        <end position="68"/>
    </location>
</feature>
<feature type="transmembrane region" description="Helical" evidence="1">
    <location>
        <begin position="116"/>
        <end position="135"/>
    </location>
</feature>
<name>A0A8H5CAC6_9AGAR</name>